<dbReference type="GO" id="GO:0006432">
    <property type="term" value="P:phenylalanyl-tRNA aminoacylation"/>
    <property type="evidence" value="ECO:0007669"/>
    <property type="project" value="InterPro"/>
</dbReference>
<dbReference type="PANTHER" id="PTHR10947">
    <property type="entry name" value="PHENYLALANYL-TRNA SYNTHETASE BETA CHAIN AND LEUCINE-RICH REPEAT-CONTAINING PROTEIN 47"/>
    <property type="match status" value="1"/>
</dbReference>
<keyword evidence="2" id="KW-1185">Reference proteome</keyword>
<organism evidence="1 2">
    <name type="scientific">Oesophagostomum dentatum</name>
    <name type="common">Nodular worm</name>
    <dbReference type="NCBI Taxonomy" id="61180"/>
    <lineage>
        <taxon>Eukaryota</taxon>
        <taxon>Metazoa</taxon>
        <taxon>Ecdysozoa</taxon>
        <taxon>Nematoda</taxon>
        <taxon>Chromadorea</taxon>
        <taxon>Rhabditida</taxon>
        <taxon>Rhabditina</taxon>
        <taxon>Rhabditomorpha</taxon>
        <taxon>Strongyloidea</taxon>
        <taxon>Strongylidae</taxon>
        <taxon>Oesophagostomum</taxon>
    </lineage>
</organism>
<dbReference type="AlphaFoldDB" id="A0A0B1S5Y2"/>
<dbReference type="InterPro" id="IPR020825">
    <property type="entry name" value="Phe-tRNA_synthase-like_B3/B4"/>
</dbReference>
<evidence type="ECO:0000313" key="2">
    <source>
        <dbReference type="Proteomes" id="UP000053660"/>
    </source>
</evidence>
<dbReference type="EMBL" id="KN599657">
    <property type="protein sequence ID" value="KHJ80743.1"/>
    <property type="molecule type" value="Genomic_DNA"/>
</dbReference>
<accession>A0A0B1S5Y2</accession>
<dbReference type="GO" id="GO:0004826">
    <property type="term" value="F:phenylalanine-tRNA ligase activity"/>
    <property type="evidence" value="ECO:0007669"/>
    <property type="project" value="InterPro"/>
</dbReference>
<dbReference type="Gene3D" id="3.50.40.10">
    <property type="entry name" value="Phenylalanyl-trna Synthetase, Chain B, domain 3"/>
    <property type="match status" value="1"/>
</dbReference>
<dbReference type="InterPro" id="IPR045060">
    <property type="entry name" value="Phe-tRNA-ligase_IIc_bsu"/>
</dbReference>
<feature type="non-terminal residue" evidence="1">
    <location>
        <position position="1"/>
    </location>
</feature>
<protein>
    <submittedName>
        <fullName evidence="1">Uncharacterized protein</fullName>
    </submittedName>
</protein>
<reference evidence="1 2" key="1">
    <citation type="submission" date="2014-03" db="EMBL/GenBank/DDBJ databases">
        <title>Draft genome of the hookworm Oesophagostomum dentatum.</title>
        <authorList>
            <person name="Mitreva M."/>
        </authorList>
    </citation>
    <scope>NUCLEOTIDE SEQUENCE [LARGE SCALE GENOMIC DNA]</scope>
    <source>
        <strain evidence="1 2">OD-Hann</strain>
    </source>
</reference>
<sequence>LRKFALFIIPGCSRYLNIVVDLPVLPCLIDSNGLLISLAPITNSDLTKMSEETQSVWVEVSSAESITICKEVLEQLVVETAEICPQLHIDQVNLNFVINT</sequence>
<gene>
    <name evidence="1" type="ORF">OESDEN_19578</name>
</gene>
<evidence type="ECO:0000313" key="1">
    <source>
        <dbReference type="EMBL" id="KHJ80743.1"/>
    </source>
</evidence>
<proteinExistence type="predicted"/>
<dbReference type="OrthoDB" id="67933at2759"/>
<dbReference type="PANTHER" id="PTHR10947:SF3">
    <property type="entry name" value="LEUCINE-RICH REPEAT-CONTAINING PROTEIN 47"/>
    <property type="match status" value="1"/>
</dbReference>
<name>A0A0B1S5Y2_OESDE</name>
<dbReference type="Proteomes" id="UP000053660">
    <property type="component" value="Unassembled WGS sequence"/>
</dbReference>